<dbReference type="EMBL" id="CM051395">
    <property type="protein sequence ID" value="KAJ4726071.1"/>
    <property type="molecule type" value="Genomic_DNA"/>
</dbReference>
<keyword evidence="2" id="KW-1185">Reference proteome</keyword>
<sequence length="698" mass="78962">MKITGNPHYPETFPVSKTVKPTSNSDLKPTRRKARNPSLTRLRKPGAPGQRRSRPETPLLRWKVEDKEKNRKVEADEEEVAEGGRKNRRKHRKCTTVVSARKLAAGLWRFQLPEHVSGGAPESVDRLGFQPGAGHIGVPFHVRRSGKTYGSEPKDLLQSPSSSVSSMKNGFLCKLEPSFQFSNSAMEGVTKWDPVCLKTPDEVRQMYGRIKLLDQRVSAVSMVAALEAEVEQAQARIQELETERRSSKKKLEHFLRKVSEEKSAWRSREHEKIRAFIDDIKTELSRERKNRQRIEIVNSKLVNELADAKLSAKRYMQDYEKERKARELIEEVCDELAKEIGEDKAEVEALKRESMKLREEVEDERKMLQMAEVWREERVQMKLVDAKVALEDKYSQMNKLVAELETFLSSRSITPDVKEMKEAELLRQAAASMNIQDIKEFTYEPPNPDDIFSVFEHVNFGEQNEREIEQCGAYSPASHASKIHTVSPEVNAINKDSIHRHSSAYIDHNVDLDEDESGWETVSHLEDQGSSCSPEGSAPSIKNHRDSNFSGSVMEWEDNGYEGTPITEISEVCSVPSKPLKKVSSIARLWRSCPNNGENYKIITVEGTKGRLSVSNGRLSNGSVASPDRGSDKGGLSPPDLVGQWSSPDSGNPHITRGMKGCIEWPRGAQKNSLKAKLLEARMESQKIQLRQVLKQKI</sequence>
<protein>
    <submittedName>
        <fullName evidence="1">Actin cytoskeleton-regulatory complex pan-like protein</fullName>
    </submittedName>
</protein>
<organism evidence="1 2">
    <name type="scientific">Melia azedarach</name>
    <name type="common">Chinaberry tree</name>
    <dbReference type="NCBI Taxonomy" id="155640"/>
    <lineage>
        <taxon>Eukaryota</taxon>
        <taxon>Viridiplantae</taxon>
        <taxon>Streptophyta</taxon>
        <taxon>Embryophyta</taxon>
        <taxon>Tracheophyta</taxon>
        <taxon>Spermatophyta</taxon>
        <taxon>Magnoliopsida</taxon>
        <taxon>eudicotyledons</taxon>
        <taxon>Gunneridae</taxon>
        <taxon>Pentapetalae</taxon>
        <taxon>rosids</taxon>
        <taxon>malvids</taxon>
        <taxon>Sapindales</taxon>
        <taxon>Meliaceae</taxon>
        <taxon>Melia</taxon>
    </lineage>
</organism>
<comment type="caution">
    <text evidence="1">The sequence shown here is derived from an EMBL/GenBank/DDBJ whole genome shotgun (WGS) entry which is preliminary data.</text>
</comment>
<reference evidence="1 2" key="1">
    <citation type="journal article" date="2023" name="Science">
        <title>Complex scaffold remodeling in plant triterpene biosynthesis.</title>
        <authorList>
            <person name="De La Pena R."/>
            <person name="Hodgson H."/>
            <person name="Liu J.C."/>
            <person name="Stephenson M.J."/>
            <person name="Martin A.C."/>
            <person name="Owen C."/>
            <person name="Harkess A."/>
            <person name="Leebens-Mack J."/>
            <person name="Jimenez L.E."/>
            <person name="Osbourn A."/>
            <person name="Sattely E.S."/>
        </authorList>
    </citation>
    <scope>NUCLEOTIDE SEQUENCE [LARGE SCALE GENOMIC DNA]</scope>
    <source>
        <strain evidence="2">cv. JPN11</strain>
        <tissue evidence="1">Leaf</tissue>
    </source>
</reference>
<proteinExistence type="predicted"/>
<dbReference type="Proteomes" id="UP001164539">
    <property type="component" value="Chromosome 2"/>
</dbReference>
<accession>A0ACC1YRG6</accession>
<evidence type="ECO:0000313" key="2">
    <source>
        <dbReference type="Proteomes" id="UP001164539"/>
    </source>
</evidence>
<evidence type="ECO:0000313" key="1">
    <source>
        <dbReference type="EMBL" id="KAJ4726071.1"/>
    </source>
</evidence>
<gene>
    <name evidence="1" type="ORF">OWV82_004838</name>
</gene>
<name>A0ACC1YRG6_MELAZ</name>